<feature type="compositionally biased region" description="Basic and acidic residues" evidence="3">
    <location>
        <begin position="2541"/>
        <end position="2589"/>
    </location>
</feature>
<feature type="compositionally biased region" description="Acidic residues" evidence="3">
    <location>
        <begin position="2986"/>
        <end position="2998"/>
    </location>
</feature>
<evidence type="ECO:0000313" key="5">
    <source>
        <dbReference type="EMBL" id="EFN83486.1"/>
    </source>
</evidence>
<evidence type="ECO:0000256" key="2">
    <source>
        <dbReference type="ARBA" id="ARBA00022840"/>
    </source>
</evidence>
<reference evidence="5 6" key="1">
    <citation type="journal article" date="2010" name="Science">
        <title>Genomic comparison of the ants Camponotus floridanus and Harpegnathos saltator.</title>
        <authorList>
            <person name="Bonasio R."/>
            <person name="Zhang G."/>
            <person name="Ye C."/>
            <person name="Mutti N.S."/>
            <person name="Fang X."/>
            <person name="Qin N."/>
            <person name="Donahue G."/>
            <person name="Yang P."/>
            <person name="Li Q."/>
            <person name="Li C."/>
            <person name="Zhang P."/>
            <person name="Huang Z."/>
            <person name="Berger S.L."/>
            <person name="Reinberg D."/>
            <person name="Wang J."/>
            <person name="Liebig J."/>
        </authorList>
    </citation>
    <scope>NUCLEOTIDE SEQUENCE [LARGE SCALE GENOMIC DNA]</scope>
    <source>
        <strain evidence="5 6">R22 G/1</strain>
    </source>
</reference>
<feature type="compositionally biased region" description="Low complexity" evidence="3">
    <location>
        <begin position="2811"/>
        <end position="2831"/>
    </location>
</feature>
<dbReference type="CDD" id="cd01460">
    <property type="entry name" value="vWA_midasin"/>
    <property type="match status" value="1"/>
</dbReference>
<feature type="compositionally biased region" description="Basic and acidic residues" evidence="3">
    <location>
        <begin position="2745"/>
        <end position="2757"/>
    </location>
</feature>
<evidence type="ECO:0000313" key="6">
    <source>
        <dbReference type="Proteomes" id="UP000008237"/>
    </source>
</evidence>
<dbReference type="Gene3D" id="3.40.50.300">
    <property type="entry name" value="P-loop containing nucleotide triphosphate hydrolases"/>
    <property type="match status" value="1"/>
</dbReference>
<dbReference type="InterPro" id="IPR027417">
    <property type="entry name" value="P-loop_NTPase"/>
</dbReference>
<dbReference type="PROSITE" id="PS50234">
    <property type="entry name" value="VWFA"/>
    <property type="match status" value="1"/>
</dbReference>
<dbReference type="InParanoid" id="E2BLD4"/>
<dbReference type="Proteomes" id="UP000008237">
    <property type="component" value="Unassembled WGS sequence"/>
</dbReference>
<feature type="compositionally biased region" description="Acidic residues" evidence="3">
    <location>
        <begin position="2590"/>
        <end position="2601"/>
    </location>
</feature>
<dbReference type="GO" id="GO:0016887">
    <property type="term" value="F:ATP hydrolysis activity"/>
    <property type="evidence" value="ECO:0007669"/>
    <property type="project" value="InterPro"/>
</dbReference>
<dbReference type="GO" id="GO:0005524">
    <property type="term" value="F:ATP binding"/>
    <property type="evidence" value="ECO:0007669"/>
    <property type="project" value="UniProtKB-KW"/>
</dbReference>
<evidence type="ECO:0000256" key="3">
    <source>
        <dbReference type="SAM" id="MobiDB-lite"/>
    </source>
</evidence>
<keyword evidence="6" id="KW-1185">Reference proteome</keyword>
<feature type="compositionally biased region" description="Gly residues" evidence="3">
    <location>
        <begin position="2444"/>
        <end position="2453"/>
    </location>
</feature>
<protein>
    <submittedName>
        <fullName evidence="5">Midasin</fullName>
    </submittedName>
</protein>
<dbReference type="GO" id="GO:0000027">
    <property type="term" value="P:ribosomal large subunit assembly"/>
    <property type="evidence" value="ECO:0007669"/>
    <property type="project" value="TreeGrafter"/>
</dbReference>
<feature type="region of interest" description="Disordered" evidence="3">
    <location>
        <begin position="1426"/>
        <end position="1445"/>
    </location>
</feature>
<dbReference type="InterPro" id="IPR011704">
    <property type="entry name" value="ATPase_dyneun-rel_AAA"/>
</dbReference>
<dbReference type="FunFam" id="3.40.50.410:FF:000028">
    <property type="entry name" value="Midasin"/>
    <property type="match status" value="1"/>
</dbReference>
<feature type="compositionally biased region" description="Acidic residues" evidence="3">
    <location>
        <begin position="2935"/>
        <end position="2960"/>
    </location>
</feature>
<accession>E2BLD4</accession>
<dbReference type="Pfam" id="PF00092">
    <property type="entry name" value="VWA"/>
    <property type="match status" value="1"/>
</dbReference>
<dbReference type="GO" id="GO:0030687">
    <property type="term" value="C:preribosome, large subunit precursor"/>
    <property type="evidence" value="ECO:0007669"/>
    <property type="project" value="TreeGrafter"/>
</dbReference>
<evidence type="ECO:0000256" key="1">
    <source>
        <dbReference type="ARBA" id="ARBA00022741"/>
    </source>
</evidence>
<dbReference type="PANTHER" id="PTHR48103">
    <property type="entry name" value="MIDASIN-RELATED"/>
    <property type="match status" value="1"/>
</dbReference>
<keyword evidence="1" id="KW-0547">Nucleotide-binding</keyword>
<feature type="compositionally biased region" description="Basic and acidic residues" evidence="3">
    <location>
        <begin position="2665"/>
        <end position="2677"/>
    </location>
</feature>
<dbReference type="Gene3D" id="3.40.50.410">
    <property type="entry name" value="von Willebrand factor, type A domain"/>
    <property type="match status" value="1"/>
</dbReference>
<feature type="compositionally biased region" description="Basic and acidic residues" evidence="3">
    <location>
        <begin position="2961"/>
        <end position="2985"/>
    </location>
</feature>
<dbReference type="STRING" id="610380.E2BLD4"/>
<feature type="domain" description="VWFA" evidence="4">
    <location>
        <begin position="3130"/>
        <end position="3323"/>
    </location>
</feature>
<dbReference type="SUPFAM" id="SSF53300">
    <property type="entry name" value="vWA-like"/>
    <property type="match status" value="1"/>
</dbReference>
<feature type="compositionally biased region" description="Polar residues" evidence="3">
    <location>
        <begin position="2763"/>
        <end position="2774"/>
    </location>
</feature>
<evidence type="ECO:0000259" key="4">
    <source>
        <dbReference type="PROSITE" id="PS50234"/>
    </source>
</evidence>
<dbReference type="PANTHER" id="PTHR48103:SF2">
    <property type="entry name" value="MIDASIN"/>
    <property type="match status" value="1"/>
</dbReference>
<dbReference type="OMA" id="MERCRGY"/>
<dbReference type="InterPro" id="IPR036465">
    <property type="entry name" value="vWFA_dom_sf"/>
</dbReference>
<feature type="region of interest" description="Disordered" evidence="3">
    <location>
        <begin position="2433"/>
        <end position="2998"/>
    </location>
</feature>
<feature type="compositionally biased region" description="Acidic residues" evidence="3">
    <location>
        <begin position="2632"/>
        <end position="2662"/>
    </location>
</feature>
<name>E2BLD4_HARSA</name>
<dbReference type="Pfam" id="PF07728">
    <property type="entry name" value="AAA_5"/>
    <property type="match status" value="1"/>
</dbReference>
<feature type="compositionally biased region" description="Acidic residues" evidence="3">
    <location>
        <begin position="2610"/>
        <end position="2621"/>
    </location>
</feature>
<dbReference type="SMART" id="SM00327">
    <property type="entry name" value="VWA"/>
    <property type="match status" value="1"/>
</dbReference>
<sequence length="3336" mass="382417">MELMWALEGSFKDALDMHNTDYNRHLEQLYERVASLLINSLRARITVDKLEQVAELHERLEHVRRLFDENVAGRTMAAEIQQFLHRVEELSNLAATLSTWEPSLEPELRDIQSRLSNLSDLVKQDKCLNAGGKFEWVDSVLVKCLQDGTWLLIDQVNLCSPAVLDRLNGLLEPNGVLSIGERGVDDHGNVITVRPHANFRLFLTMDPRYGEISRAMRNRGVEIYMLGPNEKVDHDAIDLRSLLFNAGIMSEGCRDTLLTIHDRMSQETLAMDRLNVIDLLHVAFLMRQRVLRGFSKVRSIENACHNVYMKARPTRHREHLFSVVREVIYLQQMFYNDDTLPIDMDAATWSVRNLQDNPALTVIRQQGLLLKVAFRMYHRSLKTAVTSTTKPLNVFCGLQEGGEVLDVDIRDILAHLLLNFYEQSSRDDAPLRKTWLSKMLPSNKTTDEFKEDSAMMAEEIAAFHFGSDNTSDSLPWDRWWLTGRAVEDEGADNDVNKLMLLLYASTAFRGSSMPDVKKQKNVISVRQYSSIVCQGKLQSQLTNQPLITHFVEFLWRMKLCINTILRDASMNVNLDKYVELRNHLTWYTRFERLGEITLVEKTKKSKNMFINPKQTSMLLRVHYKWLLKFLRELRSVLINSGSCETIDQIRSLTNLTDQLNRQLKLDYDPVYKISKRIKRYLTLPPPHSSNTSVNVYSELEQVTKDLEARHQVVSTLRQKLKIVSVQLKDVPTMRRQTISLWSDVHSGKAVDEDTLLDVLTVKRFCDNSHIRLQTTAEIESVRGQMNSLPAGEMAQLNARTQLWPIYEYMFFSLVSSLQRKLCLQEAISSTSNVEQCLARYADVASIPCDLIGLLSAMIQPEIEQRQKTMLLPQLFHQLAQFIRRSYAVENSSLLLQWRGVTEQDDVEEDLSIAYAASKMEGHSNGPILLNLILRLMLSKRDCQRKKNVLSAVALGTYAAQTSQLQLLNEILWRNCVSLTHNSAGDDLATLKYHSRLYLSAFDQMNREHDVAHLVRTALAKRGENHDTDVEIRNFNCFGKIEELRSAYDEIEKLDEKDAGRYENILRCGRTWMLLGYVQFSLFGNFEPIDPVHKVELKLKYLQEDIADCERMLYTATLQSRVLGVNVLVHPRFAATRSRRQLLLKTREQLACLQAFRPPSVDFASLSNVCRQFRDNVGTYELLEKHMNNLYSIAMEMGISHHEADPSVYTRDQSMFARAKVVLQEAQVWNSSVQSFAVRLETKYLVAYPDIILPLLTGLSQLRHGVCMLIDETRRLLWLHEGELADLDSQIHNLIRFPTIGPGQESLLELSDLCASKNTRLLVDKSSSLDAFVRMQEQFLMLKSGLQELHNHAILSGGLSKSLWRHVDDLLQQIVLVWQQQQLEKEKLAAEKESLYKNKAENLGGGLTEEQELALEIRQLFPTHRDSDFRDIEDEPSLERRNASPESKAVDNLSGLISERDILEVQRIHSDMLTTLVATKWTCNDATPATSANYVEPLIQRYDTVHSMLDNVLPALSKGLSIKLHTSLNLLVALRLQTSQESGSEPAGDFYKDSNVEEVKQCLPVCEAILKRVHQLLQDWPAHPTLTSIQSIIERIYSFPIISAVSRFLTGLELLLVKMHQWEENAHSSVSMAEQMSMLTQQIISWRKLELSSWKSCLDATFNDLKSSASKWWFFLYVLVESYVNPAHTSAGETNNEPISRQKLVESLELFMQESSLVEFEPRLKLLLTFHYHACHFKDSERKDELVTVLWNMYKCYEQFVGDVAARIAAQKAPIEKKLRDFVKIARWNDISYWAVKETVEKTHRTLHKFVKDFRNVLKQNVASCLIVRSGSYSAEINKGIWDDQEHRKYSINPVDFAVAKPSQLIKAKMSYWPYDLHINMISKVEALQLKATKLCKEIILMSSYPCARADVENFIEDFLKQSARLRDMEVNRSLPKAKQKSQAKSILQQKRTALANYFKELTHMGVSYRIGVLKLKNNADYVMDLTVPPLDLAVIEQYFKLKIIDRHLLTQWRGCDKYYYKSLTRLHALNAMLNSSQTDLGPQNMERCRGYSAHMMLMAHRQKTMITRSFKYFSYLRSSLSNLSESSEEDLNATKQHAGRECATRLKMLLVTLKAGFEQLLVYLQCCPTTDEHRAALTLNADALPIIAACQDGEVYANVNSLLKECLNSVKVTATRFRDLFVPLEVMASDPELIAFLSSRHLEFLKQCRSTMEKLRARCGKLRGLFETADVAHPILENVAFLDEKMEDFVRGLDELERPREAAELEDKKWPWDCNSDVWSYKSDLEQLMETTLLVVQKKYHVVLYETTISKWENVGNNDDASEEMIEKGRLKKTLVDALEMDVKELQLLKISELFSSLLSMIHKLEPQLANHCIRLLLRCSPLLEQYILFVQFYLNEQVASFRVTCKMLYLQLNVFLDLAANGFCVPKDLDLEEGKTDESGENTGKGGMGLADGEGTKDVSDKIESEDQLEDARPADQEQEKQDDKECKEEEKGIDMSEDFDSKPQDMEKGDDDDESDDESDNDDLQNEMMDEIENDDEILNERIWGDDKEESAEKDNQQKDEGKEGKGEQTGEKEMGAKDDKSRQNNEDDRDADCDEDERQEEKKEINEMNEPEVDEDQIDPYHGQHQPEPEPEPFDLPDDLNLDEEDAKEENDANEENPFDIDAMKDVKPPPERMDLEEEAEKNEETDPGEDASEDEDEDEDGKNVNKEGQQEETEDPEADKEETGQDNKDGAEAPQEDDEDKKDQEEETKEEKAAPSADDASTQMDTAEQVEQTKEGSRDAVAQAHSNEDQQEASAENSQEEKDDKGTGQSQSTQQQESGHSGSSKQQVAPISQRDSAEPMKKRKNLGQSNEDHSLSDDISRTPKKLKVIYTPDQVSTNEKQDETEGEVDDGNKAEMYQHVKDSEAFDDYTMDAATEDQAKQQALKAREDEENREEQEDDMDVEMHQDEEDIIEAEVAEQRPEKVRQATEDKRKDAKQREGNNEEESNQTDTELEGETVATMTVQRGNESMFYTKMANWVDNELSSGHEERKRFEVEKMLGEWKQKPTTEEAAAAWNCLSSVTDTAARDLSEKLRLVLEPTQASRLKGDYKTGKRINMRKIIPYIASQFRKDKIWLRRTKPSKRDYRIVLALDDSKSMASNHAQEMAFESLSLICKALTYLEVGQLGVVSFGEQVQMLHPLGETFTEQSGSRLIQEMRFDQKSTKFAEVVDFTVDMFESRHTTSDNAKLMIILSDGMGIFSVGINQVTRAVRRARLANIFTVFIILDNPLNKHSILDIREPVFNGNKLVEFRSCMDDFPFPFYMNVRDINTLPSVLSDALRQWFEVVGKTDTS</sequence>
<feature type="compositionally biased region" description="Basic and acidic residues" evidence="3">
    <location>
        <begin position="2894"/>
        <end position="2908"/>
    </location>
</feature>
<proteinExistence type="predicted"/>
<feature type="compositionally biased region" description="Acidic residues" evidence="3">
    <location>
        <begin position="2510"/>
        <end position="2540"/>
    </location>
</feature>
<dbReference type="GO" id="GO:0000055">
    <property type="term" value="P:ribosomal large subunit export from nucleus"/>
    <property type="evidence" value="ECO:0007669"/>
    <property type="project" value="TreeGrafter"/>
</dbReference>
<dbReference type="EMBL" id="GL449017">
    <property type="protein sequence ID" value="EFN83486.1"/>
    <property type="molecule type" value="Genomic_DNA"/>
</dbReference>
<feature type="compositionally biased region" description="Basic and acidic residues" evidence="3">
    <location>
        <begin position="2854"/>
        <end position="2865"/>
    </location>
</feature>
<feature type="compositionally biased region" description="Acidic residues" evidence="3">
    <location>
        <begin position="2678"/>
        <end position="2704"/>
    </location>
</feature>
<dbReference type="GO" id="GO:0005634">
    <property type="term" value="C:nucleus"/>
    <property type="evidence" value="ECO:0007669"/>
    <property type="project" value="TreeGrafter"/>
</dbReference>
<feature type="compositionally biased region" description="Basic and acidic residues" evidence="3">
    <location>
        <begin position="2725"/>
        <end position="2735"/>
    </location>
</feature>
<gene>
    <name evidence="5" type="ORF">EAI_15421</name>
</gene>
<dbReference type="InterPro" id="IPR002035">
    <property type="entry name" value="VWF_A"/>
</dbReference>
<feature type="compositionally biased region" description="Basic and acidic residues" evidence="3">
    <location>
        <begin position="2455"/>
        <end position="2509"/>
    </location>
</feature>
<keyword evidence="2" id="KW-0067">ATP-binding</keyword>
<organism evidence="6">
    <name type="scientific">Harpegnathos saltator</name>
    <name type="common">Jerdon's jumping ant</name>
    <dbReference type="NCBI Taxonomy" id="610380"/>
    <lineage>
        <taxon>Eukaryota</taxon>
        <taxon>Metazoa</taxon>
        <taxon>Ecdysozoa</taxon>
        <taxon>Arthropoda</taxon>
        <taxon>Hexapoda</taxon>
        <taxon>Insecta</taxon>
        <taxon>Pterygota</taxon>
        <taxon>Neoptera</taxon>
        <taxon>Endopterygota</taxon>
        <taxon>Hymenoptera</taxon>
        <taxon>Apocrita</taxon>
        <taxon>Aculeata</taxon>
        <taxon>Formicoidea</taxon>
        <taxon>Formicidae</taxon>
        <taxon>Ponerinae</taxon>
        <taxon>Ponerini</taxon>
        <taxon>Harpegnathos</taxon>
    </lineage>
</organism>
<dbReference type="FunCoup" id="E2BLD4">
    <property type="interactions" value="1419"/>
</dbReference>
<dbReference type="OrthoDB" id="422220at2759"/>
<dbReference type="SUPFAM" id="SSF52540">
    <property type="entry name" value="P-loop containing nucleoside triphosphate hydrolases"/>
    <property type="match status" value="1"/>
</dbReference>
<feature type="compositionally biased region" description="Acidic residues" evidence="3">
    <location>
        <begin position="2714"/>
        <end position="2724"/>
    </location>
</feature>